<dbReference type="Gene3D" id="3.40.50.720">
    <property type="entry name" value="NAD(P)-binding Rossmann-like Domain"/>
    <property type="match status" value="1"/>
</dbReference>
<dbReference type="Pfam" id="PF05368">
    <property type="entry name" value="NmrA"/>
    <property type="match status" value="1"/>
</dbReference>
<dbReference type="PANTHER" id="PTHR43162">
    <property type="match status" value="1"/>
</dbReference>
<comment type="caution">
    <text evidence="2">The sequence shown here is derived from an EMBL/GenBank/DDBJ whole genome shotgun (WGS) entry which is preliminary data.</text>
</comment>
<name>A0A917BCF6_9MICO</name>
<organism evidence="2 3">
    <name type="scientific">Subtercola lobariae</name>
    <dbReference type="NCBI Taxonomy" id="1588641"/>
    <lineage>
        <taxon>Bacteria</taxon>
        <taxon>Bacillati</taxon>
        <taxon>Actinomycetota</taxon>
        <taxon>Actinomycetes</taxon>
        <taxon>Micrococcales</taxon>
        <taxon>Microbacteriaceae</taxon>
        <taxon>Subtercola</taxon>
    </lineage>
</organism>
<evidence type="ECO:0000313" key="3">
    <source>
        <dbReference type="Proteomes" id="UP000598775"/>
    </source>
</evidence>
<dbReference type="InterPro" id="IPR036291">
    <property type="entry name" value="NAD(P)-bd_dom_sf"/>
</dbReference>
<gene>
    <name evidence="2" type="ORF">GCM10011399_26170</name>
</gene>
<keyword evidence="3" id="KW-1185">Reference proteome</keyword>
<dbReference type="Proteomes" id="UP000598775">
    <property type="component" value="Unassembled WGS sequence"/>
</dbReference>
<dbReference type="SUPFAM" id="SSF51735">
    <property type="entry name" value="NAD(P)-binding Rossmann-fold domains"/>
    <property type="match status" value="1"/>
</dbReference>
<accession>A0A917BCF6</accession>
<dbReference type="PANTHER" id="PTHR43162:SF1">
    <property type="entry name" value="PRESTALK A DIFFERENTIATION PROTEIN A"/>
    <property type="match status" value="1"/>
</dbReference>
<dbReference type="AlphaFoldDB" id="A0A917BCF6"/>
<dbReference type="InterPro" id="IPR051604">
    <property type="entry name" value="Ergot_Alk_Oxidoreductase"/>
</dbReference>
<dbReference type="RefSeq" id="WP_188678990.1">
    <property type="nucleotide sequence ID" value="NZ_BMGP01000004.1"/>
</dbReference>
<dbReference type="EMBL" id="BMGP01000004">
    <property type="protein sequence ID" value="GGF31758.1"/>
    <property type="molecule type" value="Genomic_DNA"/>
</dbReference>
<dbReference type="Gene3D" id="3.90.25.10">
    <property type="entry name" value="UDP-galactose 4-epimerase, domain 1"/>
    <property type="match status" value="1"/>
</dbReference>
<dbReference type="InterPro" id="IPR008030">
    <property type="entry name" value="NmrA-like"/>
</dbReference>
<feature type="domain" description="NmrA-like" evidence="1">
    <location>
        <begin position="2"/>
        <end position="230"/>
    </location>
</feature>
<protein>
    <recommendedName>
        <fullName evidence="1">NmrA-like domain-containing protein</fullName>
    </recommendedName>
</protein>
<evidence type="ECO:0000313" key="2">
    <source>
        <dbReference type="EMBL" id="GGF31758.1"/>
    </source>
</evidence>
<evidence type="ECO:0000259" key="1">
    <source>
        <dbReference type="Pfam" id="PF05368"/>
    </source>
</evidence>
<proteinExistence type="predicted"/>
<reference evidence="2 3" key="1">
    <citation type="journal article" date="2014" name="Int. J. Syst. Evol. Microbiol.">
        <title>Complete genome sequence of Corynebacterium casei LMG S-19264T (=DSM 44701T), isolated from a smear-ripened cheese.</title>
        <authorList>
            <consortium name="US DOE Joint Genome Institute (JGI-PGF)"/>
            <person name="Walter F."/>
            <person name="Albersmeier A."/>
            <person name="Kalinowski J."/>
            <person name="Ruckert C."/>
        </authorList>
    </citation>
    <scope>NUCLEOTIDE SEQUENCE [LARGE SCALE GENOMIC DNA]</scope>
    <source>
        <strain evidence="2 3">CGMCC 1.12976</strain>
    </source>
</reference>
<sequence length="289" mass="31692">MILVTAASGRTGRSLVAALTREGKPVRAADINPSVHTVRDVGAAETMVVDLLEPRELAKAMDGVDAVVHIGPLFHHREADIGRAVVAEARRAEVEHFVQFSVVHPQIEALLNHQAKIGVERAVVMSPIPFTIIQPMHYLQNIDVAATVQSGIHRKPFSPDARLAQVDLDDVTAVAASVVGDPQHFYATYELCGSDFVTGHDIAAVISELSGREISTELAPITDFADPKPQRRAEDEFSYDAMYRLWGHYSRYGITGNPNVLTWLLGRTPTTLRDYVIRELEAAYLPVNA</sequence>